<keyword evidence="3" id="KW-0238">DNA-binding</keyword>
<dbReference type="AlphaFoldDB" id="A0A1E7KUD3"/>
<proteinExistence type="predicted"/>
<feature type="region of interest" description="Disordered" evidence="5">
    <location>
        <begin position="350"/>
        <end position="378"/>
    </location>
</feature>
<evidence type="ECO:0000256" key="1">
    <source>
        <dbReference type="ARBA" id="ARBA00022491"/>
    </source>
</evidence>
<reference evidence="7 8" key="1">
    <citation type="journal article" date="2016" name="Front. Microbiol.">
        <title>Comparative Genomics Analysis of Streptomyces Species Reveals Their Adaptation to the Marine Environment and Their Diversity at the Genomic Level.</title>
        <authorList>
            <person name="Tian X."/>
            <person name="Zhang Z."/>
            <person name="Yang T."/>
            <person name="Chen M."/>
            <person name="Li J."/>
            <person name="Chen F."/>
            <person name="Yang J."/>
            <person name="Li W."/>
            <person name="Zhang B."/>
            <person name="Zhang Z."/>
            <person name="Wu J."/>
            <person name="Zhang C."/>
            <person name="Long L."/>
            <person name="Xiao J."/>
        </authorList>
    </citation>
    <scope>NUCLEOTIDE SEQUENCE [LARGE SCALE GENOMIC DNA]</scope>
    <source>
        <strain evidence="7 8">SCSIO 10429</strain>
    </source>
</reference>
<evidence type="ECO:0000313" key="8">
    <source>
        <dbReference type="Proteomes" id="UP000176005"/>
    </source>
</evidence>
<dbReference type="RefSeq" id="WP_070020080.1">
    <property type="nucleotide sequence ID" value="NZ_LJGW01000505.1"/>
</dbReference>
<dbReference type="InterPro" id="IPR010982">
    <property type="entry name" value="Lambda_DNA-bd_dom_sf"/>
</dbReference>
<keyword evidence="4" id="KW-0804">Transcription</keyword>
<dbReference type="CDD" id="cd06267">
    <property type="entry name" value="PBP1_LacI_sugar_binding-like"/>
    <property type="match status" value="1"/>
</dbReference>
<dbReference type="Pfam" id="PF13377">
    <property type="entry name" value="Peripla_BP_3"/>
    <property type="match status" value="1"/>
</dbReference>
<dbReference type="InterPro" id="IPR028082">
    <property type="entry name" value="Peripla_BP_I"/>
</dbReference>
<dbReference type="Proteomes" id="UP000176005">
    <property type="component" value="Unassembled WGS sequence"/>
</dbReference>
<dbReference type="Pfam" id="PF00356">
    <property type="entry name" value="LacI"/>
    <property type="match status" value="1"/>
</dbReference>
<evidence type="ECO:0000256" key="4">
    <source>
        <dbReference type="ARBA" id="ARBA00023163"/>
    </source>
</evidence>
<dbReference type="PANTHER" id="PTHR30146">
    <property type="entry name" value="LACI-RELATED TRANSCRIPTIONAL REPRESSOR"/>
    <property type="match status" value="1"/>
</dbReference>
<dbReference type="GO" id="GO:0003700">
    <property type="term" value="F:DNA-binding transcription factor activity"/>
    <property type="evidence" value="ECO:0007669"/>
    <property type="project" value="TreeGrafter"/>
</dbReference>
<protein>
    <submittedName>
        <fullName evidence="7">LacI family transcriptional regulator</fullName>
    </submittedName>
</protein>
<accession>A0A1E7KUD3</accession>
<dbReference type="Gene3D" id="1.10.260.40">
    <property type="entry name" value="lambda repressor-like DNA-binding domains"/>
    <property type="match status" value="1"/>
</dbReference>
<evidence type="ECO:0000313" key="7">
    <source>
        <dbReference type="EMBL" id="OEV07527.1"/>
    </source>
</evidence>
<dbReference type="PROSITE" id="PS50932">
    <property type="entry name" value="HTH_LACI_2"/>
    <property type="match status" value="1"/>
</dbReference>
<dbReference type="InterPro" id="IPR046335">
    <property type="entry name" value="LacI/GalR-like_sensor"/>
</dbReference>
<sequence>MNAPTVYDVAGQAGVSIATVSRVYRAPDSVRAGTREKVLEAARELGYVPSGNARGLASRNTRVLGLCFPDYADPDAEDPDSDYGDDAELMLYSDEIIRGMERAARRHGYALLIAASLAEGPRNLVADVAGRVDGFAVLARTVPTEELEVISRRLPVVMLAGPREDAALDHLDHVEVANFDGELALTRHLIADHGHTRLAFAGSAEDSPDGEARFRGFQAAHLEAGLPVPERPDVRTGLTQAEGERAVAELLDREGETPHAVAFANDQMAVGALSELRRRGVRVPEDLAVVGFDGIPLGRLVTPALTTVRQPMRRLGEEAVELLVARLGDRGREPASKVLPVSVVRRSSCGCPARDDSVDGSGPLGDGPVDGEASVTQS</sequence>
<evidence type="ECO:0000259" key="6">
    <source>
        <dbReference type="PROSITE" id="PS50932"/>
    </source>
</evidence>
<dbReference type="EMBL" id="LJGW01000505">
    <property type="protein sequence ID" value="OEV07527.1"/>
    <property type="molecule type" value="Genomic_DNA"/>
</dbReference>
<gene>
    <name evidence="7" type="ORF">AN218_29070</name>
</gene>
<name>A0A1E7KUD3_9ACTN</name>
<dbReference type="PANTHER" id="PTHR30146:SF148">
    <property type="entry name" value="HTH-TYPE TRANSCRIPTIONAL REPRESSOR PURR-RELATED"/>
    <property type="match status" value="1"/>
</dbReference>
<evidence type="ECO:0000256" key="2">
    <source>
        <dbReference type="ARBA" id="ARBA00023015"/>
    </source>
</evidence>
<keyword evidence="2" id="KW-0805">Transcription regulation</keyword>
<feature type="domain" description="HTH lacI-type" evidence="6">
    <location>
        <begin position="4"/>
        <end position="58"/>
    </location>
</feature>
<dbReference type="CDD" id="cd01392">
    <property type="entry name" value="HTH_LacI"/>
    <property type="match status" value="1"/>
</dbReference>
<dbReference type="SMART" id="SM00354">
    <property type="entry name" value="HTH_LACI"/>
    <property type="match status" value="1"/>
</dbReference>
<comment type="caution">
    <text evidence="7">The sequence shown here is derived from an EMBL/GenBank/DDBJ whole genome shotgun (WGS) entry which is preliminary data.</text>
</comment>
<keyword evidence="1" id="KW-0678">Repressor</keyword>
<dbReference type="InterPro" id="IPR000843">
    <property type="entry name" value="HTH_LacI"/>
</dbReference>
<evidence type="ECO:0000256" key="5">
    <source>
        <dbReference type="SAM" id="MobiDB-lite"/>
    </source>
</evidence>
<dbReference type="SUPFAM" id="SSF53822">
    <property type="entry name" value="Periplasmic binding protein-like I"/>
    <property type="match status" value="1"/>
</dbReference>
<keyword evidence="8" id="KW-1185">Reference proteome</keyword>
<evidence type="ECO:0000256" key="3">
    <source>
        <dbReference type="ARBA" id="ARBA00023125"/>
    </source>
</evidence>
<dbReference type="GO" id="GO:0000976">
    <property type="term" value="F:transcription cis-regulatory region binding"/>
    <property type="evidence" value="ECO:0007669"/>
    <property type="project" value="TreeGrafter"/>
</dbReference>
<organism evidence="7 8">
    <name type="scientific">Streptomyces nanshensis</name>
    <dbReference type="NCBI Taxonomy" id="518642"/>
    <lineage>
        <taxon>Bacteria</taxon>
        <taxon>Bacillati</taxon>
        <taxon>Actinomycetota</taxon>
        <taxon>Actinomycetes</taxon>
        <taxon>Kitasatosporales</taxon>
        <taxon>Streptomycetaceae</taxon>
        <taxon>Streptomyces</taxon>
    </lineage>
</organism>
<dbReference type="Gene3D" id="3.40.50.2300">
    <property type="match status" value="2"/>
</dbReference>
<dbReference type="SUPFAM" id="SSF47413">
    <property type="entry name" value="lambda repressor-like DNA-binding domains"/>
    <property type="match status" value="1"/>
</dbReference>
<dbReference type="PATRIC" id="fig|518642.10.peg.6591"/>